<evidence type="ECO:0000256" key="4">
    <source>
        <dbReference type="ARBA" id="ARBA00022840"/>
    </source>
</evidence>
<evidence type="ECO:0000256" key="6">
    <source>
        <dbReference type="ARBA" id="ARBA00023136"/>
    </source>
</evidence>
<dbReference type="RefSeq" id="WP_047956812.1">
    <property type="nucleotide sequence ID" value="NZ_LDPG01000011.1"/>
</dbReference>
<evidence type="ECO:0000259" key="9">
    <source>
        <dbReference type="PROSITE" id="PS50929"/>
    </source>
</evidence>
<dbReference type="InterPro" id="IPR003593">
    <property type="entry name" value="AAA+_ATPase"/>
</dbReference>
<comment type="caution">
    <text evidence="10">The sequence shown here is derived from an EMBL/GenBank/DDBJ whole genome shotgun (WGS) entry which is preliminary data.</text>
</comment>
<dbReference type="Gene3D" id="1.20.1560.10">
    <property type="entry name" value="ABC transporter type 1, transmembrane domain"/>
    <property type="match status" value="1"/>
</dbReference>
<reference evidence="10 11" key="1">
    <citation type="submission" date="2015-05" db="EMBL/GenBank/DDBJ databases">
        <title>Whole genome sequence and identification of bacterial endophytes from Costus igneus.</title>
        <authorList>
            <person name="Lee Y.P."/>
            <person name="Gan H.M."/>
            <person name="Eng W."/>
            <person name="Wheatley M.S."/>
            <person name="Caraballo A."/>
            <person name="Polter S."/>
            <person name="Savka M.A."/>
            <person name="Hudson A.O."/>
        </authorList>
    </citation>
    <scope>NUCLEOTIDE SEQUENCE [LARGE SCALE GENOMIC DNA]</scope>
    <source>
        <strain evidence="10 11">RIT375</strain>
    </source>
</reference>
<evidence type="ECO:0000256" key="1">
    <source>
        <dbReference type="ARBA" id="ARBA00004651"/>
    </source>
</evidence>
<keyword evidence="6 7" id="KW-0472">Membrane</keyword>
<evidence type="ECO:0000256" key="3">
    <source>
        <dbReference type="ARBA" id="ARBA00022741"/>
    </source>
</evidence>
<dbReference type="InterPro" id="IPR005898">
    <property type="entry name" value="Cyc_pep_transpt_SyrD/YojI"/>
</dbReference>
<name>A0A0J1HUR1_BACAN</name>
<feature type="transmembrane region" description="Helical" evidence="7">
    <location>
        <begin position="56"/>
        <end position="73"/>
    </location>
</feature>
<dbReference type="InterPro" id="IPR036640">
    <property type="entry name" value="ABC1_TM_sf"/>
</dbReference>
<organism evidence="10 11">
    <name type="scientific">Bacillus anthracis</name>
    <name type="common">anthrax bacterium</name>
    <dbReference type="NCBI Taxonomy" id="1392"/>
    <lineage>
        <taxon>Bacteria</taxon>
        <taxon>Bacillati</taxon>
        <taxon>Bacillota</taxon>
        <taxon>Bacilli</taxon>
        <taxon>Bacillales</taxon>
        <taxon>Bacillaceae</taxon>
        <taxon>Bacillus</taxon>
        <taxon>Bacillus cereus group</taxon>
    </lineage>
</organism>
<feature type="transmembrane region" description="Helical" evidence="7">
    <location>
        <begin position="341"/>
        <end position="367"/>
    </location>
</feature>
<feature type="domain" description="ABC transporter" evidence="8">
    <location>
        <begin position="436"/>
        <end position="645"/>
    </location>
</feature>
<dbReference type="GO" id="GO:0016887">
    <property type="term" value="F:ATP hydrolysis activity"/>
    <property type="evidence" value="ECO:0007669"/>
    <property type="project" value="InterPro"/>
</dbReference>
<keyword evidence="4" id="KW-0067">ATP-binding</keyword>
<evidence type="ECO:0000256" key="5">
    <source>
        <dbReference type="ARBA" id="ARBA00022989"/>
    </source>
</evidence>
<dbReference type="InterPro" id="IPR027417">
    <property type="entry name" value="P-loop_NTPase"/>
</dbReference>
<dbReference type="AlphaFoldDB" id="A0A0J1HUR1"/>
<dbReference type="GO" id="GO:1904680">
    <property type="term" value="F:peptide transmembrane transporter activity"/>
    <property type="evidence" value="ECO:0007669"/>
    <property type="project" value="InterPro"/>
</dbReference>
<feature type="domain" description="ABC transmembrane type-1" evidence="9">
    <location>
        <begin position="125"/>
        <end position="400"/>
    </location>
</feature>
<dbReference type="PROSITE" id="PS50929">
    <property type="entry name" value="ABC_TM1F"/>
    <property type="match status" value="1"/>
</dbReference>
<dbReference type="PANTHER" id="PTHR24221">
    <property type="entry name" value="ATP-BINDING CASSETTE SUB-FAMILY B"/>
    <property type="match status" value="1"/>
</dbReference>
<dbReference type="SUPFAM" id="SSF90123">
    <property type="entry name" value="ABC transporter transmembrane region"/>
    <property type="match status" value="1"/>
</dbReference>
<feature type="transmembrane region" description="Helical" evidence="7">
    <location>
        <begin position="373"/>
        <end position="392"/>
    </location>
</feature>
<evidence type="ECO:0000259" key="8">
    <source>
        <dbReference type="PROSITE" id="PS50893"/>
    </source>
</evidence>
<dbReference type="GO" id="GO:0015833">
    <property type="term" value="P:peptide transport"/>
    <property type="evidence" value="ECO:0007669"/>
    <property type="project" value="InterPro"/>
</dbReference>
<dbReference type="PROSITE" id="PS50893">
    <property type="entry name" value="ABC_TRANSPORTER_2"/>
    <property type="match status" value="1"/>
</dbReference>
<dbReference type="Proteomes" id="UP000035904">
    <property type="component" value="Unassembled WGS sequence"/>
</dbReference>
<gene>
    <name evidence="10" type="ORF">ABW01_16230</name>
</gene>
<dbReference type="SUPFAM" id="SSF52540">
    <property type="entry name" value="P-loop containing nucleoside triphosphate hydrolases"/>
    <property type="match status" value="1"/>
</dbReference>
<keyword evidence="3" id="KW-0547">Nucleotide-binding</keyword>
<feature type="transmembrane region" description="Helical" evidence="7">
    <location>
        <begin position="234"/>
        <end position="252"/>
    </location>
</feature>
<dbReference type="SMART" id="SM00382">
    <property type="entry name" value="AAA"/>
    <property type="match status" value="1"/>
</dbReference>
<dbReference type="InterPro" id="IPR039421">
    <property type="entry name" value="Type_1_exporter"/>
</dbReference>
<feature type="transmembrane region" description="Helical" evidence="7">
    <location>
        <begin position="12"/>
        <end position="35"/>
    </location>
</feature>
<dbReference type="Pfam" id="PF00005">
    <property type="entry name" value="ABC_tran"/>
    <property type="match status" value="1"/>
</dbReference>
<evidence type="ECO:0000313" key="11">
    <source>
        <dbReference type="Proteomes" id="UP000035904"/>
    </source>
</evidence>
<dbReference type="GO" id="GO:0005886">
    <property type="term" value="C:plasma membrane"/>
    <property type="evidence" value="ECO:0007669"/>
    <property type="project" value="UniProtKB-SubCell"/>
</dbReference>
<dbReference type="PANTHER" id="PTHR24221:SF654">
    <property type="entry name" value="ATP-BINDING CASSETTE SUB-FAMILY B MEMBER 6"/>
    <property type="match status" value="1"/>
</dbReference>
<feature type="transmembrane region" description="Helical" evidence="7">
    <location>
        <begin position="93"/>
        <end position="113"/>
    </location>
</feature>
<dbReference type="GO" id="GO:0140359">
    <property type="term" value="F:ABC-type transporter activity"/>
    <property type="evidence" value="ECO:0007669"/>
    <property type="project" value="InterPro"/>
</dbReference>
<dbReference type="Gene3D" id="3.40.50.300">
    <property type="entry name" value="P-loop containing nucleotide triphosphate hydrolases"/>
    <property type="match status" value="1"/>
</dbReference>
<feature type="transmembrane region" description="Helical" evidence="7">
    <location>
        <begin position="159"/>
        <end position="178"/>
    </location>
</feature>
<evidence type="ECO:0000256" key="7">
    <source>
        <dbReference type="SAM" id="Phobius"/>
    </source>
</evidence>
<accession>A0A0J1HUR1</accession>
<dbReference type="GO" id="GO:0005524">
    <property type="term" value="F:ATP binding"/>
    <property type="evidence" value="ECO:0007669"/>
    <property type="project" value="UniProtKB-KW"/>
</dbReference>
<sequence>MNFSSEQSLADIGRALTGASFVIGVFICINLFILYRVIVQALRKERSLVVSAKNRLLLGVAVVIYGALIYVLHESYKWLKSEFVDLQAVSTQMSIVYWLSIGLIGLYILYYTLTLFYKKEGQEQFLLMIISGAVSGLSNTFVIYIINQSLNTKDNFTNGLFYAFLIGLVVHIIAERYIRTRIAVITNRVVYEKRVKLIDKTLQIPFERMERFEKGKISACLNNDTEKISEGMHLAVTGATNLITLFFCLIYLGMLSFWGLVLSLGVVVVTILINLFVAGEATRLYEETRDIQNKFFGFINDMLAGFKELKLNRARKLAFQQNFEEACSDYRKKGTKVDLKFANAFIMEDMILLSVVGFVAFLFPLIFKMQGELLYNYVFIFLYMIGPVTYLLHSFPQIMQIQVSWKRINSLMEEVAELEKEDRISVEPSPEKKVILTLKGVQFQYKGTSGEDFSVGPIDYEFKAGEITFITGGNGSGKSTFAKLVTGLYPADRGETLINGVSKTPEQIQEYYSAIFSDFYLFDRLYGIDIDGREQEIQSLLELLRIQDKVTIKDGEFSTTKLSTGQKKRLALLVSYLEDRPICLFDEWAADQDPEYRKFFYYNLLPMLRDEGKCVIAITHDDQYFHKADHLIKMEQGQFVENKDI</sequence>
<keyword evidence="5 7" id="KW-1133">Transmembrane helix</keyword>
<dbReference type="PATRIC" id="fig|1392.242.peg.1111"/>
<evidence type="ECO:0000256" key="2">
    <source>
        <dbReference type="ARBA" id="ARBA00022692"/>
    </source>
</evidence>
<evidence type="ECO:0000313" key="10">
    <source>
        <dbReference type="EMBL" id="KLV17442.1"/>
    </source>
</evidence>
<dbReference type="Pfam" id="PF00664">
    <property type="entry name" value="ABC_membrane"/>
    <property type="match status" value="1"/>
</dbReference>
<dbReference type="GO" id="GO:0034040">
    <property type="term" value="F:ATPase-coupled lipid transmembrane transporter activity"/>
    <property type="evidence" value="ECO:0007669"/>
    <property type="project" value="TreeGrafter"/>
</dbReference>
<protein>
    <submittedName>
        <fullName evidence="10">Peptide ABC transporter</fullName>
    </submittedName>
</protein>
<dbReference type="InterPro" id="IPR011527">
    <property type="entry name" value="ABC1_TM_dom"/>
</dbReference>
<feature type="transmembrane region" description="Helical" evidence="7">
    <location>
        <begin position="125"/>
        <end position="147"/>
    </location>
</feature>
<dbReference type="NCBIfam" id="TIGR01194">
    <property type="entry name" value="cyc_pep_trnsptr"/>
    <property type="match status" value="1"/>
</dbReference>
<dbReference type="InterPro" id="IPR003439">
    <property type="entry name" value="ABC_transporter-like_ATP-bd"/>
</dbReference>
<feature type="transmembrane region" description="Helical" evidence="7">
    <location>
        <begin position="258"/>
        <end position="279"/>
    </location>
</feature>
<comment type="subcellular location">
    <subcellularLocation>
        <location evidence="1">Cell membrane</location>
        <topology evidence="1">Multi-pass membrane protein</topology>
    </subcellularLocation>
</comment>
<keyword evidence="2 7" id="KW-0812">Transmembrane</keyword>
<proteinExistence type="predicted"/>
<dbReference type="EMBL" id="LDPG01000011">
    <property type="protein sequence ID" value="KLV17442.1"/>
    <property type="molecule type" value="Genomic_DNA"/>
</dbReference>